<dbReference type="GO" id="GO:0006865">
    <property type="term" value="P:amino acid transport"/>
    <property type="evidence" value="ECO:0007669"/>
    <property type="project" value="UniProtKB-KW"/>
</dbReference>
<dbReference type="PANTHER" id="PTHR11795:SF447">
    <property type="entry name" value="ABC TRANSPORTER PERMEASE PROTEIN"/>
    <property type="match status" value="1"/>
</dbReference>
<keyword evidence="7 9" id="KW-0472">Membrane</keyword>
<keyword evidence="3" id="KW-1003">Cell membrane</keyword>
<evidence type="ECO:0000256" key="2">
    <source>
        <dbReference type="ARBA" id="ARBA00022448"/>
    </source>
</evidence>
<feature type="signal peptide" evidence="10">
    <location>
        <begin position="1"/>
        <end position="20"/>
    </location>
</feature>
<feature type="transmembrane region" description="Helical" evidence="9">
    <location>
        <begin position="544"/>
        <end position="564"/>
    </location>
</feature>
<keyword evidence="10" id="KW-0732">Signal</keyword>
<dbReference type="InterPro" id="IPR052157">
    <property type="entry name" value="BCAA_transport_permease"/>
</dbReference>
<dbReference type="Proteomes" id="UP000444174">
    <property type="component" value="Unassembled WGS sequence"/>
</dbReference>
<comment type="caution">
    <text evidence="11">The sequence shown here is derived from an EMBL/GenBank/DDBJ whole genome shotgun (WGS) entry which is preliminary data.</text>
</comment>
<feature type="transmembrane region" description="Helical" evidence="9">
    <location>
        <begin position="616"/>
        <end position="633"/>
    </location>
</feature>
<keyword evidence="5" id="KW-0029">Amino-acid transport</keyword>
<dbReference type="Pfam" id="PF02653">
    <property type="entry name" value="BPD_transp_2"/>
    <property type="match status" value="1"/>
</dbReference>
<evidence type="ECO:0000256" key="8">
    <source>
        <dbReference type="ARBA" id="ARBA00037998"/>
    </source>
</evidence>
<evidence type="ECO:0000256" key="1">
    <source>
        <dbReference type="ARBA" id="ARBA00004651"/>
    </source>
</evidence>
<evidence type="ECO:0000313" key="11">
    <source>
        <dbReference type="EMBL" id="MQQ10192.1"/>
    </source>
</evidence>
<dbReference type="EMBL" id="WIBF01000013">
    <property type="protein sequence ID" value="MQQ10192.1"/>
    <property type="molecule type" value="Genomic_DNA"/>
</dbReference>
<keyword evidence="12" id="KW-1185">Reference proteome</keyword>
<dbReference type="NCBIfam" id="TIGR03409">
    <property type="entry name" value="urea_trans_UrtB"/>
    <property type="match status" value="1"/>
</dbReference>
<evidence type="ECO:0000256" key="7">
    <source>
        <dbReference type="ARBA" id="ARBA00023136"/>
    </source>
</evidence>
<evidence type="ECO:0000256" key="3">
    <source>
        <dbReference type="ARBA" id="ARBA00022475"/>
    </source>
</evidence>
<evidence type="ECO:0000256" key="5">
    <source>
        <dbReference type="ARBA" id="ARBA00022970"/>
    </source>
</evidence>
<name>A0A843YLR6_9RHOB</name>
<keyword evidence="2" id="KW-0813">Transport</keyword>
<gene>
    <name evidence="11" type="primary">urtB</name>
    <name evidence="11" type="ORF">GFB49_17120</name>
</gene>
<dbReference type="AlphaFoldDB" id="A0A843YLR6"/>
<feature type="transmembrane region" description="Helical" evidence="9">
    <location>
        <begin position="493"/>
        <end position="513"/>
    </location>
</feature>
<accession>A0A843YLR6</accession>
<dbReference type="RefSeq" id="WP_153217173.1">
    <property type="nucleotide sequence ID" value="NZ_WIBF01000013.1"/>
</dbReference>
<keyword evidence="4 9" id="KW-0812">Transmembrane</keyword>
<feature type="transmembrane region" description="Helical" evidence="9">
    <location>
        <begin position="367"/>
        <end position="389"/>
    </location>
</feature>
<evidence type="ECO:0000256" key="10">
    <source>
        <dbReference type="SAM" id="SignalP"/>
    </source>
</evidence>
<dbReference type="GO" id="GO:0022857">
    <property type="term" value="F:transmembrane transporter activity"/>
    <property type="evidence" value="ECO:0007669"/>
    <property type="project" value="InterPro"/>
</dbReference>
<dbReference type="InterPro" id="IPR001851">
    <property type="entry name" value="ABC_transp_permease"/>
</dbReference>
<sequence>MLRIFSLVIALAWLPFAVSAQELQTLLQSHRDVIIKPSRKSVGPVLDTLVASGLPTVPGFLEAWQDKSIYLRAEDDLFYVGTTGGAGLVLLDVETGAEVVAGIGKKDAKQIKPNGGVRREIGSALVAFQLSDPDIARRTQALDALARALDPAQLGPLVASIDGEPDAALKARKQKLANYLQARFGETPTIRVAAIQNLSSDLSVEGRAVLSQILETTTLVAQELPDGTNVASILTPGEGGLARDVAYQMLVDDHDLPARVGPADIRRALEANLDGGTVGGVPVAQLDSDDMRLRAYDALVTEGAVPARVDAEAMDAAFADWGFYTVYVESDPTITEAAETAQASVKTRVGLSQTADIGMDAISLASIYFLAAIGLAVTFGVMGVINMAHGEFIMMGAYTGYVVQQIVPDYTLSLIVALPLAFAVTFGAGVAMERLVIRWLYHRPLETLLATFGISIALQQLAKNIFGTQARPLTSPGWLDGAWVINDVIQISYIRIAIFVLALAFLCLLLFILKRTRLGLEVRAVTQNPRMAASMGINPEKIKILTFGLGSGIAGIAGVAIGLYAKVTSEMGADYIVQSFMTVVVGGVGNVWGTLAGATMIGGFQKGVEWLNPSNTLAAQTYMILFIILFIQFRPKGIVALKGRAAGD</sequence>
<organism evidence="11 12">
    <name type="scientific">Tritonibacter litoralis</name>
    <dbReference type="NCBI Taxonomy" id="2662264"/>
    <lineage>
        <taxon>Bacteria</taxon>
        <taxon>Pseudomonadati</taxon>
        <taxon>Pseudomonadota</taxon>
        <taxon>Alphaproteobacteria</taxon>
        <taxon>Rhodobacterales</taxon>
        <taxon>Paracoccaceae</taxon>
        <taxon>Tritonibacter</taxon>
    </lineage>
</organism>
<dbReference type="GO" id="GO:0005886">
    <property type="term" value="C:plasma membrane"/>
    <property type="evidence" value="ECO:0007669"/>
    <property type="project" value="UniProtKB-SubCell"/>
</dbReference>
<keyword evidence="6 9" id="KW-1133">Transmembrane helix</keyword>
<evidence type="ECO:0000256" key="6">
    <source>
        <dbReference type="ARBA" id="ARBA00022989"/>
    </source>
</evidence>
<comment type="subcellular location">
    <subcellularLocation>
        <location evidence="1">Cell membrane</location>
        <topology evidence="1">Multi-pass membrane protein</topology>
    </subcellularLocation>
</comment>
<evidence type="ECO:0000313" key="12">
    <source>
        <dbReference type="Proteomes" id="UP000444174"/>
    </source>
</evidence>
<feature type="chain" id="PRO_5032453025" evidence="10">
    <location>
        <begin position="21"/>
        <end position="648"/>
    </location>
</feature>
<feature type="transmembrane region" description="Helical" evidence="9">
    <location>
        <begin position="410"/>
        <end position="432"/>
    </location>
</feature>
<proteinExistence type="inferred from homology"/>
<comment type="similarity">
    <text evidence="8">Belongs to the binding-protein-dependent transport system permease family. LivHM subfamily.</text>
</comment>
<dbReference type="CDD" id="cd06582">
    <property type="entry name" value="TM_PBP1_LivH_like"/>
    <property type="match status" value="1"/>
</dbReference>
<evidence type="ECO:0000256" key="4">
    <source>
        <dbReference type="ARBA" id="ARBA00022692"/>
    </source>
</evidence>
<feature type="transmembrane region" description="Helical" evidence="9">
    <location>
        <begin position="576"/>
        <end position="604"/>
    </location>
</feature>
<dbReference type="PANTHER" id="PTHR11795">
    <property type="entry name" value="BRANCHED-CHAIN AMINO ACID TRANSPORT SYSTEM PERMEASE PROTEIN LIVH"/>
    <property type="match status" value="1"/>
</dbReference>
<dbReference type="InterPro" id="IPR017779">
    <property type="entry name" value="ABC_UrtB_bac"/>
</dbReference>
<evidence type="ECO:0000256" key="9">
    <source>
        <dbReference type="SAM" id="Phobius"/>
    </source>
</evidence>
<protein>
    <submittedName>
        <fullName evidence="11">Urea ABC transporter permease subunit UrtB</fullName>
    </submittedName>
</protein>
<reference evidence="11 12" key="1">
    <citation type="submission" date="2019-10" db="EMBL/GenBank/DDBJ databases">
        <title>Epibacterium sp. nov., isolated from seawater.</title>
        <authorList>
            <person name="Zhang X."/>
            <person name="Li N."/>
        </authorList>
    </citation>
    <scope>NUCLEOTIDE SEQUENCE [LARGE SCALE GENOMIC DNA]</scope>
    <source>
        <strain evidence="11 12">SM1979</strain>
    </source>
</reference>